<accession>A0A9D4CQX8</accession>
<evidence type="ECO:0000256" key="4">
    <source>
        <dbReference type="ARBA" id="ARBA00023319"/>
    </source>
</evidence>
<dbReference type="Gene3D" id="2.60.40.10">
    <property type="entry name" value="Immunoglobulins"/>
    <property type="match status" value="2"/>
</dbReference>
<sequence length="291" mass="33042">MPGCSDNYGETNFVLPEGETVDLTCNATGVPIPVVTWYKQFKPIKDYTDGYFAGGRILPGETLRLKNVSRFCGGRYECIAENGVPPNATKVFHITVEFPPEVSLTNKRLGQSVGRETLLECRVAASPHANIYWTRERQDLPLHKTNKYVTNVYNDGEHEKTLSLNIIDITKEDFGSYTCHASNRLGQDSETMFLYENIKVTEPTVTTPPYRTHQPVRPVSPPRDSSFVNTPHYHSGNDQPGQYSESVYYNYNSKNSSPEQLVAHARMLMGMLLIWILKQIQTLQNHFFEIK</sequence>
<dbReference type="FunFam" id="2.60.40.10:FF:000032">
    <property type="entry name" value="palladin isoform X1"/>
    <property type="match status" value="1"/>
</dbReference>
<dbReference type="InterPro" id="IPR036179">
    <property type="entry name" value="Ig-like_dom_sf"/>
</dbReference>
<evidence type="ECO:0000256" key="2">
    <source>
        <dbReference type="ARBA" id="ARBA00022737"/>
    </source>
</evidence>
<evidence type="ECO:0000256" key="1">
    <source>
        <dbReference type="ARBA" id="ARBA00022729"/>
    </source>
</evidence>
<organism evidence="7 8">
    <name type="scientific">Dreissena polymorpha</name>
    <name type="common">Zebra mussel</name>
    <name type="synonym">Mytilus polymorpha</name>
    <dbReference type="NCBI Taxonomy" id="45954"/>
    <lineage>
        <taxon>Eukaryota</taxon>
        <taxon>Metazoa</taxon>
        <taxon>Spiralia</taxon>
        <taxon>Lophotrochozoa</taxon>
        <taxon>Mollusca</taxon>
        <taxon>Bivalvia</taxon>
        <taxon>Autobranchia</taxon>
        <taxon>Heteroconchia</taxon>
        <taxon>Euheterodonta</taxon>
        <taxon>Imparidentia</taxon>
        <taxon>Neoheterodontei</taxon>
        <taxon>Myida</taxon>
        <taxon>Dreissenoidea</taxon>
        <taxon>Dreissenidae</taxon>
        <taxon>Dreissena</taxon>
    </lineage>
</organism>
<dbReference type="AlphaFoldDB" id="A0A9D4CQX8"/>
<dbReference type="InterPro" id="IPR013783">
    <property type="entry name" value="Ig-like_fold"/>
</dbReference>
<dbReference type="SUPFAM" id="SSF48726">
    <property type="entry name" value="Immunoglobulin"/>
    <property type="match status" value="2"/>
</dbReference>
<keyword evidence="2" id="KW-0677">Repeat</keyword>
<feature type="domain" description="Ig-like" evidence="6">
    <location>
        <begin position="2"/>
        <end position="95"/>
    </location>
</feature>
<reference evidence="7" key="1">
    <citation type="journal article" date="2019" name="bioRxiv">
        <title>The Genome of the Zebra Mussel, Dreissena polymorpha: A Resource for Invasive Species Research.</title>
        <authorList>
            <person name="McCartney M.A."/>
            <person name="Auch B."/>
            <person name="Kono T."/>
            <person name="Mallez S."/>
            <person name="Zhang Y."/>
            <person name="Obille A."/>
            <person name="Becker A."/>
            <person name="Abrahante J.E."/>
            <person name="Garbe J."/>
            <person name="Badalamenti J.P."/>
            <person name="Herman A."/>
            <person name="Mangelson H."/>
            <person name="Liachko I."/>
            <person name="Sullivan S."/>
            <person name="Sone E.D."/>
            <person name="Koren S."/>
            <person name="Silverstein K.A.T."/>
            <person name="Beckman K.B."/>
            <person name="Gohl D.M."/>
        </authorList>
    </citation>
    <scope>NUCLEOTIDE SEQUENCE</scope>
    <source>
        <strain evidence="7">Duluth1</strain>
        <tissue evidence="7">Whole animal</tissue>
    </source>
</reference>
<protein>
    <recommendedName>
        <fullName evidence="6">Ig-like domain-containing protein</fullName>
    </recommendedName>
</protein>
<feature type="domain" description="Ig-like" evidence="6">
    <location>
        <begin position="100"/>
        <end position="201"/>
    </location>
</feature>
<keyword evidence="1" id="KW-0732">Signal</keyword>
<dbReference type="PANTHER" id="PTHR12231">
    <property type="entry name" value="CTX-RELATED TYPE I TRANSMEMBRANE PROTEIN"/>
    <property type="match status" value="1"/>
</dbReference>
<keyword evidence="3" id="KW-1015">Disulfide bond</keyword>
<dbReference type="InterPro" id="IPR003599">
    <property type="entry name" value="Ig_sub"/>
</dbReference>
<dbReference type="InterPro" id="IPR007110">
    <property type="entry name" value="Ig-like_dom"/>
</dbReference>
<dbReference type="EMBL" id="JAIWYP010000012">
    <property type="protein sequence ID" value="KAH3730023.1"/>
    <property type="molecule type" value="Genomic_DNA"/>
</dbReference>
<dbReference type="SMART" id="SM00409">
    <property type="entry name" value="IG"/>
    <property type="match status" value="2"/>
</dbReference>
<name>A0A9D4CQX8_DREPO</name>
<dbReference type="GO" id="GO:0043005">
    <property type="term" value="C:neuron projection"/>
    <property type="evidence" value="ECO:0007669"/>
    <property type="project" value="TreeGrafter"/>
</dbReference>
<gene>
    <name evidence="7" type="ORF">DPMN_056001</name>
</gene>
<dbReference type="SMART" id="SM00408">
    <property type="entry name" value="IGc2"/>
    <property type="match status" value="2"/>
</dbReference>
<evidence type="ECO:0000256" key="5">
    <source>
        <dbReference type="SAM" id="MobiDB-lite"/>
    </source>
</evidence>
<proteinExistence type="predicted"/>
<comment type="caution">
    <text evidence="7">The sequence shown here is derived from an EMBL/GenBank/DDBJ whole genome shotgun (WGS) entry which is preliminary data.</text>
</comment>
<dbReference type="PROSITE" id="PS50835">
    <property type="entry name" value="IG_LIKE"/>
    <property type="match status" value="2"/>
</dbReference>
<dbReference type="Pfam" id="PF13927">
    <property type="entry name" value="Ig_3"/>
    <property type="match status" value="2"/>
</dbReference>
<feature type="region of interest" description="Disordered" evidence="5">
    <location>
        <begin position="204"/>
        <end position="241"/>
    </location>
</feature>
<dbReference type="InterPro" id="IPR003598">
    <property type="entry name" value="Ig_sub2"/>
</dbReference>
<evidence type="ECO:0000256" key="3">
    <source>
        <dbReference type="ARBA" id="ARBA00023157"/>
    </source>
</evidence>
<keyword evidence="8" id="KW-1185">Reference proteome</keyword>
<dbReference type="Proteomes" id="UP000828390">
    <property type="component" value="Unassembled WGS sequence"/>
</dbReference>
<dbReference type="InterPro" id="IPR051170">
    <property type="entry name" value="Neural/epithelial_adhesion"/>
</dbReference>
<evidence type="ECO:0000313" key="8">
    <source>
        <dbReference type="Proteomes" id="UP000828390"/>
    </source>
</evidence>
<evidence type="ECO:0000313" key="7">
    <source>
        <dbReference type="EMBL" id="KAH3730023.1"/>
    </source>
</evidence>
<reference evidence="7" key="2">
    <citation type="submission" date="2020-11" db="EMBL/GenBank/DDBJ databases">
        <authorList>
            <person name="McCartney M.A."/>
            <person name="Auch B."/>
            <person name="Kono T."/>
            <person name="Mallez S."/>
            <person name="Becker A."/>
            <person name="Gohl D.M."/>
            <person name="Silverstein K.A.T."/>
            <person name="Koren S."/>
            <person name="Bechman K.B."/>
            <person name="Herman A."/>
            <person name="Abrahante J.E."/>
            <person name="Garbe J."/>
        </authorList>
    </citation>
    <scope>NUCLEOTIDE SEQUENCE</scope>
    <source>
        <strain evidence="7">Duluth1</strain>
        <tissue evidence="7">Whole animal</tissue>
    </source>
</reference>
<evidence type="ECO:0000259" key="6">
    <source>
        <dbReference type="PROSITE" id="PS50835"/>
    </source>
</evidence>
<dbReference type="PANTHER" id="PTHR12231:SF253">
    <property type="entry name" value="DPR-INTERACTING PROTEIN ETA, ISOFORM B-RELATED"/>
    <property type="match status" value="1"/>
</dbReference>
<keyword evidence="4" id="KW-0393">Immunoglobulin domain</keyword>